<dbReference type="InterPro" id="IPR038107">
    <property type="entry name" value="Glycos_transf_N_sf"/>
</dbReference>
<dbReference type="OrthoDB" id="9789797at2"/>
<feature type="site" description="Transition state stabilizer" evidence="3">
    <location>
        <position position="204"/>
    </location>
</feature>
<comment type="pathway">
    <text evidence="4">Bacterial outer membrane biogenesis; LPS core biosynthesis.</text>
</comment>
<dbReference type="EC" id="2.4.99.12" evidence="4"/>
<dbReference type="InterPro" id="IPR039901">
    <property type="entry name" value="Kdotransferase"/>
</dbReference>
<dbReference type="Pfam" id="PF04413">
    <property type="entry name" value="Glycos_transf_N"/>
    <property type="match status" value="1"/>
</dbReference>
<comment type="subcellular location">
    <subcellularLocation>
        <location evidence="4">Cell membrane</location>
    </subcellularLocation>
</comment>
<keyword evidence="4" id="KW-1133">Transmembrane helix</keyword>
<evidence type="ECO:0000313" key="6">
    <source>
        <dbReference type="EMBL" id="SJZ33137.1"/>
    </source>
</evidence>
<evidence type="ECO:0000313" key="7">
    <source>
        <dbReference type="Proteomes" id="UP000191153"/>
    </source>
</evidence>
<dbReference type="GO" id="GO:0009245">
    <property type="term" value="P:lipid A biosynthetic process"/>
    <property type="evidence" value="ECO:0007669"/>
    <property type="project" value="TreeGrafter"/>
</dbReference>
<dbReference type="PANTHER" id="PTHR42755:SF1">
    <property type="entry name" value="3-DEOXY-D-MANNO-OCTULOSONIC ACID TRANSFERASE, MITOCHONDRIAL-RELATED"/>
    <property type="match status" value="1"/>
</dbReference>
<dbReference type="EMBL" id="FUWX01000004">
    <property type="protein sequence ID" value="SJZ33137.1"/>
    <property type="molecule type" value="Genomic_DNA"/>
</dbReference>
<evidence type="ECO:0000256" key="1">
    <source>
        <dbReference type="ARBA" id="ARBA00022679"/>
    </source>
</evidence>
<dbReference type="Proteomes" id="UP000191153">
    <property type="component" value="Unassembled WGS sequence"/>
</dbReference>
<keyword evidence="4" id="KW-0812">Transmembrane</keyword>
<evidence type="ECO:0000256" key="4">
    <source>
        <dbReference type="RuleBase" id="RU365103"/>
    </source>
</evidence>
<dbReference type="Gene3D" id="3.40.50.11720">
    <property type="entry name" value="3-Deoxy-D-manno-octulosonic-acid transferase, N-terminal domain"/>
    <property type="match status" value="1"/>
</dbReference>
<proteinExistence type="inferred from homology"/>
<sequence>MFYNIIRVCIYPVILLLCIFSGKKRKFFFRRFFQNLNFLDGNKEYIWIHCSSVGEINLSEGLIKKIKSIYVNKKILISTFTDTGYATGKKRYKDDSQIDIIYFPVDDYFQLRRIFKRINVDLLILVETEIWPNLIELSHKYSKILLVNGRISDRSFKRYLKIKGLMKPLLEKIDYFCMQSEKDKKRIISLGARDESVENIGNLKFDINFENYSSEDKENLKKQLKVNDRKILVAGSTRIGEDEILMSIYKKLENHLLIIVPRHLERVEGIKKMAFDLGLKAKIYPEDNKEISIDTDVIIVNKMGVLRKFYSIGDAAFVGGTLVDVGGHSLLEPLFYGKTPIFGPYLQNVKDISKEILNKKIGYKVSREEEFILALENIEKKEPFSEKIKDFFQKNRCVVQKVLDKIEKMI</sequence>
<feature type="transmembrane region" description="Helical" evidence="4">
    <location>
        <begin position="5"/>
        <end position="22"/>
    </location>
</feature>
<evidence type="ECO:0000256" key="2">
    <source>
        <dbReference type="PIRSR" id="PIRSR639901-1"/>
    </source>
</evidence>
<feature type="domain" description="3-deoxy-D-manno-octulosonic-acid transferase N-terminal" evidence="5">
    <location>
        <begin position="32"/>
        <end position="207"/>
    </location>
</feature>
<dbReference type="InterPro" id="IPR007507">
    <property type="entry name" value="Glycos_transf_N"/>
</dbReference>
<comment type="similarity">
    <text evidence="4">Belongs to the glycosyltransferase group 1 family.</text>
</comment>
<keyword evidence="7" id="KW-1185">Reference proteome</keyword>
<organism evidence="6 7">
    <name type="scientific">Cetobacterium ceti</name>
    <dbReference type="NCBI Taxonomy" id="180163"/>
    <lineage>
        <taxon>Bacteria</taxon>
        <taxon>Fusobacteriati</taxon>
        <taxon>Fusobacteriota</taxon>
        <taxon>Fusobacteriia</taxon>
        <taxon>Fusobacteriales</taxon>
        <taxon>Fusobacteriaceae</taxon>
        <taxon>Cetobacterium</taxon>
    </lineage>
</organism>
<dbReference type="RefSeq" id="WP_143311284.1">
    <property type="nucleotide sequence ID" value="NZ_FUWX01000004.1"/>
</dbReference>
<evidence type="ECO:0000256" key="3">
    <source>
        <dbReference type="PIRSR" id="PIRSR639901-2"/>
    </source>
</evidence>
<keyword evidence="4" id="KW-0472">Membrane</keyword>
<dbReference type="GO" id="GO:0005886">
    <property type="term" value="C:plasma membrane"/>
    <property type="evidence" value="ECO:0007669"/>
    <property type="project" value="UniProtKB-SubCell"/>
</dbReference>
<comment type="catalytic activity">
    <reaction evidence="4">
        <text>lipid IVA (E. coli) + CMP-3-deoxy-beta-D-manno-octulosonate = alpha-Kdo-(2-&gt;6)-lipid IVA (E. coli) + CMP + H(+)</text>
        <dbReference type="Rhea" id="RHEA:28066"/>
        <dbReference type="ChEBI" id="CHEBI:15378"/>
        <dbReference type="ChEBI" id="CHEBI:58603"/>
        <dbReference type="ChEBI" id="CHEBI:60364"/>
        <dbReference type="ChEBI" id="CHEBI:60377"/>
        <dbReference type="ChEBI" id="CHEBI:85987"/>
        <dbReference type="EC" id="2.4.99.12"/>
    </reaction>
</comment>
<evidence type="ECO:0000259" key="5">
    <source>
        <dbReference type="Pfam" id="PF04413"/>
    </source>
</evidence>
<dbReference type="GO" id="GO:0043842">
    <property type="term" value="F:Kdo transferase activity"/>
    <property type="evidence" value="ECO:0007669"/>
    <property type="project" value="UniProtKB-EC"/>
</dbReference>
<dbReference type="STRING" id="180163.SAMN02745174_00042"/>
<protein>
    <recommendedName>
        <fullName evidence="4">3-deoxy-D-manno-octulosonic acid transferase</fullName>
        <shortName evidence="4">Kdo transferase</shortName>
        <ecNumber evidence="4">2.4.99.12</ecNumber>
    </recommendedName>
    <alternativeName>
        <fullName evidence="4">Lipid IV(A) 3-deoxy-D-manno-octulosonic acid transferase</fullName>
    </alternativeName>
</protein>
<dbReference type="AlphaFoldDB" id="A0A1T4JSV3"/>
<name>A0A1T4JSV3_9FUSO</name>
<reference evidence="6 7" key="1">
    <citation type="submission" date="2017-02" db="EMBL/GenBank/DDBJ databases">
        <authorList>
            <person name="Peterson S.W."/>
        </authorList>
    </citation>
    <scope>NUCLEOTIDE SEQUENCE [LARGE SCALE GENOMIC DNA]</scope>
    <source>
        <strain evidence="6 7">ATCC 700028</strain>
    </source>
</reference>
<keyword evidence="1 4" id="KW-0808">Transferase</keyword>
<dbReference type="GO" id="GO:0009244">
    <property type="term" value="P:lipopolysaccharide core region biosynthetic process"/>
    <property type="evidence" value="ECO:0007669"/>
    <property type="project" value="UniProtKB-UniRule"/>
</dbReference>
<feature type="site" description="Transition state stabilizer" evidence="3">
    <location>
        <position position="127"/>
    </location>
</feature>
<dbReference type="PANTHER" id="PTHR42755">
    <property type="entry name" value="3-DEOXY-MANNO-OCTULOSONATE CYTIDYLYLTRANSFERASE"/>
    <property type="match status" value="1"/>
</dbReference>
<keyword evidence="4" id="KW-0448">Lipopolysaccharide biosynthesis</keyword>
<dbReference type="UniPathway" id="UPA00958"/>
<dbReference type="SUPFAM" id="SSF53756">
    <property type="entry name" value="UDP-Glycosyltransferase/glycogen phosphorylase"/>
    <property type="match status" value="1"/>
</dbReference>
<gene>
    <name evidence="6" type="ORF">SAMN02745174_00042</name>
</gene>
<dbReference type="Gene3D" id="3.40.50.2000">
    <property type="entry name" value="Glycogen Phosphorylase B"/>
    <property type="match status" value="1"/>
</dbReference>
<feature type="active site" description="Proton acceptor" evidence="2">
    <location>
        <position position="55"/>
    </location>
</feature>
<accession>A0A1T4JSV3</accession>
<comment type="function">
    <text evidence="4">Involved in lipopolysaccharide (LPS) biosynthesis. Catalyzes the transfer of 3-deoxy-D-manno-octulosonate (Kdo) residue(s) from CMP-Kdo to lipid IV(A), the tetraacyldisaccharide-1,4'-bisphosphate precursor of lipid A.</text>
</comment>
<keyword evidence="4" id="KW-1003">Cell membrane</keyword>